<feature type="transmembrane region" description="Helical" evidence="1">
    <location>
        <begin position="162"/>
        <end position="181"/>
    </location>
</feature>
<organism evidence="3">
    <name type="scientific">Serpula lacrymans var. lacrymans (strain S7.3)</name>
    <name type="common">Dry rot fungus</name>
    <dbReference type="NCBI Taxonomy" id="936435"/>
    <lineage>
        <taxon>Eukaryota</taxon>
        <taxon>Fungi</taxon>
        <taxon>Dikarya</taxon>
        <taxon>Basidiomycota</taxon>
        <taxon>Agaricomycotina</taxon>
        <taxon>Agaricomycetes</taxon>
        <taxon>Agaricomycetidae</taxon>
        <taxon>Boletales</taxon>
        <taxon>Coniophorineae</taxon>
        <taxon>Serpulaceae</taxon>
        <taxon>Serpula</taxon>
    </lineage>
</organism>
<dbReference type="EMBL" id="GL945496">
    <property type="protein sequence ID" value="EGN92950.1"/>
    <property type="molecule type" value="Genomic_DNA"/>
</dbReference>
<name>F8QFG6_SERL3</name>
<dbReference type="OMA" id="IEWELIT"/>
<dbReference type="AlphaFoldDB" id="F8QFG6"/>
<evidence type="ECO:0000256" key="1">
    <source>
        <dbReference type="SAM" id="Phobius"/>
    </source>
</evidence>
<feature type="transmembrane region" description="Helical" evidence="1">
    <location>
        <begin position="201"/>
        <end position="223"/>
    </location>
</feature>
<evidence type="ECO:0000313" key="2">
    <source>
        <dbReference type="EMBL" id="EGN92950.1"/>
    </source>
</evidence>
<proteinExistence type="predicted"/>
<feature type="transmembrane region" description="Helical" evidence="1">
    <location>
        <begin position="118"/>
        <end position="140"/>
    </location>
</feature>
<keyword evidence="1" id="KW-0472">Membrane</keyword>
<evidence type="ECO:0008006" key="4">
    <source>
        <dbReference type="Google" id="ProtNLM"/>
    </source>
</evidence>
<dbReference type="InParanoid" id="F8QFG6"/>
<keyword evidence="1" id="KW-1133">Transmembrane helix</keyword>
<dbReference type="OrthoDB" id="2742220at2759"/>
<accession>F8QFG6</accession>
<reference evidence="3" key="1">
    <citation type="journal article" date="2011" name="Science">
        <title>The plant cell wall-decomposing machinery underlies the functional diversity of forest fungi.</title>
        <authorList>
            <person name="Eastwood D.C."/>
            <person name="Floudas D."/>
            <person name="Binder M."/>
            <person name="Majcherczyk A."/>
            <person name="Schneider P."/>
            <person name="Aerts A."/>
            <person name="Asiegbu F.O."/>
            <person name="Baker S.E."/>
            <person name="Barry K."/>
            <person name="Bendiksby M."/>
            <person name="Blumentritt M."/>
            <person name="Coutinho P.M."/>
            <person name="Cullen D."/>
            <person name="de Vries R.P."/>
            <person name="Gathman A."/>
            <person name="Goodell B."/>
            <person name="Henrissat B."/>
            <person name="Ihrmark K."/>
            <person name="Kauserud H."/>
            <person name="Kohler A."/>
            <person name="LaButti K."/>
            <person name="Lapidus A."/>
            <person name="Lavin J.L."/>
            <person name="Lee Y.-H."/>
            <person name="Lindquist E."/>
            <person name="Lilly W."/>
            <person name="Lucas S."/>
            <person name="Morin E."/>
            <person name="Murat C."/>
            <person name="Oguiza J.A."/>
            <person name="Park J."/>
            <person name="Pisabarro A.G."/>
            <person name="Riley R."/>
            <person name="Rosling A."/>
            <person name="Salamov A."/>
            <person name="Schmidt O."/>
            <person name="Schmutz J."/>
            <person name="Skrede I."/>
            <person name="Stenlid J."/>
            <person name="Wiebenga A."/>
            <person name="Xie X."/>
            <person name="Kuees U."/>
            <person name="Hibbett D.S."/>
            <person name="Hoffmeister D."/>
            <person name="Hoegberg N."/>
            <person name="Martin F."/>
            <person name="Grigoriev I.V."/>
            <person name="Watkinson S.C."/>
        </authorList>
    </citation>
    <scope>NUCLEOTIDE SEQUENCE [LARGE SCALE GENOMIC DNA]</scope>
    <source>
        <strain evidence="3">strain S7.3</strain>
    </source>
</reference>
<feature type="transmembrane region" description="Helical" evidence="1">
    <location>
        <begin position="85"/>
        <end position="106"/>
    </location>
</feature>
<dbReference type="HOGENOM" id="CLU_059054_0_0_1"/>
<keyword evidence="3" id="KW-1185">Reference proteome</keyword>
<feature type="transmembrane region" description="Helical" evidence="1">
    <location>
        <begin position="53"/>
        <end position="73"/>
    </location>
</feature>
<keyword evidence="1" id="KW-0812">Transmembrane</keyword>
<feature type="transmembrane region" description="Helical" evidence="1">
    <location>
        <begin position="20"/>
        <end position="41"/>
    </location>
</feature>
<gene>
    <name evidence="2" type="ORF">SERLA73DRAFT_190317</name>
</gene>
<evidence type="ECO:0000313" key="3">
    <source>
        <dbReference type="Proteomes" id="UP000008063"/>
    </source>
</evidence>
<sequence>MVNWSDPAVIEEDETALGKLGLVLLGIYGWEYLLTLQAEWALISRRLTFRWPLVPYFLGRYSFLATVISLTAVSRKTFAVDCKSAHQALAVTGNIAIACASTNLMIRTAVIWKQRSTVVILLLLLTLGHWTILMAGPTYFKAQANSTTHACTITYTSNTKTAAMFIYTMLYDFLILSLTVVGLSRVKSRSALWSRLHRQGIFYFVVAFAVNILPVIFSCLNLNDVMGIFFVQPAGCVSTIASSRSVLSLLGCNSLFTDSNSSSDEEGRGDTNRLTTLLTFDLSIAPYNATAY</sequence>
<protein>
    <recommendedName>
        <fullName evidence="4">G-protein coupled receptors family 1 profile domain-containing protein</fullName>
    </recommendedName>
</protein>
<dbReference type="Proteomes" id="UP000008063">
    <property type="component" value="Unassembled WGS sequence"/>
</dbReference>